<accession>A0ABQ8EXN8</accession>
<keyword evidence="4" id="KW-1185">Reference proteome</keyword>
<reference evidence="3 4" key="1">
    <citation type="submission" date="2021-02" db="EMBL/GenBank/DDBJ databases">
        <title>Variation within the Batrachochytrium salamandrivorans European outbreak.</title>
        <authorList>
            <person name="Kelly M."/>
            <person name="Pasmans F."/>
            <person name="Shea T.P."/>
            <person name="Munoz J.F."/>
            <person name="Carranza S."/>
            <person name="Cuomo C.A."/>
            <person name="Martel A."/>
        </authorList>
    </citation>
    <scope>NUCLEOTIDE SEQUENCE [LARGE SCALE GENOMIC DNA]</scope>
    <source>
        <strain evidence="3 4">AMFP18/2</strain>
    </source>
</reference>
<keyword evidence="2" id="KW-0732">Signal</keyword>
<dbReference type="EMBL" id="JAFCIX010000551">
    <property type="protein sequence ID" value="KAH6587812.1"/>
    <property type="molecule type" value="Genomic_DNA"/>
</dbReference>
<feature type="signal peptide" evidence="2">
    <location>
        <begin position="1"/>
        <end position="18"/>
    </location>
</feature>
<feature type="region of interest" description="Disordered" evidence="1">
    <location>
        <begin position="220"/>
        <end position="246"/>
    </location>
</feature>
<feature type="region of interest" description="Disordered" evidence="1">
    <location>
        <begin position="48"/>
        <end position="70"/>
    </location>
</feature>
<evidence type="ECO:0000256" key="1">
    <source>
        <dbReference type="SAM" id="MobiDB-lite"/>
    </source>
</evidence>
<name>A0ABQ8EXN8_9FUNG</name>
<protein>
    <submittedName>
        <fullName evidence="3">Uncharacterized protein</fullName>
    </submittedName>
</protein>
<proteinExistence type="predicted"/>
<dbReference type="Proteomes" id="UP001648503">
    <property type="component" value="Unassembled WGS sequence"/>
</dbReference>
<feature type="compositionally biased region" description="Low complexity" evidence="1">
    <location>
        <begin position="54"/>
        <end position="70"/>
    </location>
</feature>
<evidence type="ECO:0000256" key="2">
    <source>
        <dbReference type="SAM" id="SignalP"/>
    </source>
</evidence>
<organism evidence="3 4">
    <name type="scientific">Batrachochytrium salamandrivorans</name>
    <dbReference type="NCBI Taxonomy" id="1357716"/>
    <lineage>
        <taxon>Eukaryota</taxon>
        <taxon>Fungi</taxon>
        <taxon>Fungi incertae sedis</taxon>
        <taxon>Chytridiomycota</taxon>
        <taxon>Chytridiomycota incertae sedis</taxon>
        <taxon>Chytridiomycetes</taxon>
        <taxon>Rhizophydiales</taxon>
        <taxon>Rhizophydiales incertae sedis</taxon>
        <taxon>Batrachochytrium</taxon>
    </lineage>
</organism>
<comment type="caution">
    <text evidence="3">The sequence shown here is derived from an EMBL/GenBank/DDBJ whole genome shotgun (WGS) entry which is preliminary data.</text>
</comment>
<evidence type="ECO:0000313" key="4">
    <source>
        <dbReference type="Proteomes" id="UP001648503"/>
    </source>
</evidence>
<evidence type="ECO:0000313" key="3">
    <source>
        <dbReference type="EMBL" id="KAH6587812.1"/>
    </source>
</evidence>
<feature type="chain" id="PRO_5047166204" evidence="2">
    <location>
        <begin position="19"/>
        <end position="246"/>
    </location>
</feature>
<sequence>MRVGIGIILSVLSCSVLAAVIPDYDSHGILLVRRAVNPDNRVVLWKRADEEQAEPGPSSSEAGAGASTETDINSKLDDLDQLRDYTRRLYKLFTKNWNGPGKKAIRWSDKKSIKATIKKVARVTEENPLKMCGTELKKITDSASTMHHFSANLNAIDEKILISMVKSTSNEKHIEVTKTRISEMEEYHNIAYYATYIVILPTSTGRITFKEKTPSRFATFKSQAKSRLGFKKKPPTDETSDEEPLD</sequence>
<gene>
    <name evidence="3" type="ORF">BASA50_011114</name>
</gene>